<feature type="region of interest" description="Disordered" evidence="1">
    <location>
        <begin position="33"/>
        <end position="55"/>
    </location>
</feature>
<dbReference type="Pfam" id="PF11753">
    <property type="entry name" value="DUF3310"/>
    <property type="match status" value="1"/>
</dbReference>
<dbReference type="Proteomes" id="UP000295558">
    <property type="component" value="Unassembled WGS sequence"/>
</dbReference>
<dbReference type="InterPro" id="IPR021739">
    <property type="entry name" value="SaV-like"/>
</dbReference>
<gene>
    <name evidence="3" type="ORF">DFP96_11122</name>
</gene>
<evidence type="ECO:0000256" key="2">
    <source>
        <dbReference type="SAM" id="Phobius"/>
    </source>
</evidence>
<keyword evidence="2" id="KW-0812">Transmembrane</keyword>
<dbReference type="EMBL" id="SNZK01000011">
    <property type="protein sequence ID" value="TDR51716.1"/>
    <property type="molecule type" value="Genomic_DNA"/>
</dbReference>
<organism evidence="3 4">
    <name type="scientific">Listeria rocourtiae</name>
    <dbReference type="NCBI Taxonomy" id="647910"/>
    <lineage>
        <taxon>Bacteria</taxon>
        <taxon>Bacillati</taxon>
        <taxon>Bacillota</taxon>
        <taxon>Bacilli</taxon>
        <taxon>Bacillales</taxon>
        <taxon>Listeriaceae</taxon>
        <taxon>Listeria</taxon>
    </lineage>
</organism>
<keyword evidence="4" id="KW-1185">Reference proteome</keyword>
<feature type="transmembrane region" description="Helical" evidence="2">
    <location>
        <begin position="6"/>
        <end position="26"/>
    </location>
</feature>
<keyword evidence="2" id="KW-0472">Membrane</keyword>
<evidence type="ECO:0000313" key="4">
    <source>
        <dbReference type="Proteomes" id="UP000295558"/>
    </source>
</evidence>
<name>A0A4V3DPC7_9LIST</name>
<evidence type="ECO:0000256" key="1">
    <source>
        <dbReference type="SAM" id="MobiDB-lite"/>
    </source>
</evidence>
<keyword evidence="2" id="KW-1133">Transmembrane helix</keyword>
<proteinExistence type="predicted"/>
<dbReference type="AlphaFoldDB" id="A0A4V3DPC7"/>
<accession>A0A4V3DPC7</accession>
<protein>
    <submittedName>
        <fullName evidence="3">Uncharacterized protein DUF3310</fullName>
    </submittedName>
</protein>
<dbReference type="STRING" id="1265846.PROCOU_11238"/>
<comment type="caution">
    <text evidence="3">The sequence shown here is derived from an EMBL/GenBank/DDBJ whole genome shotgun (WGS) entry which is preliminary data.</text>
</comment>
<reference evidence="3 4" key="1">
    <citation type="submission" date="2019-03" db="EMBL/GenBank/DDBJ databases">
        <title>Genomic Encyclopedia of Type Strains, Phase III (KMG-III): the genomes of soil and plant-associated and newly described type strains.</title>
        <authorList>
            <person name="Whitman W."/>
        </authorList>
    </citation>
    <scope>NUCLEOTIDE SEQUENCE [LARGE SCALE GENOMIC DNA]</scope>
    <source>
        <strain evidence="3 4">CECT 7972</strain>
    </source>
</reference>
<sequence>MPELGLELFVLFFVVFCIGMYASRLLRINCENRGSKGNSVPPKGSRPNPIKSKPNKMAYGGVTMKKTTNDVIPTAKTGYTYDLLSDSMISVQETAKKKANYEEFLKDEEWLKRGGFKIDKDGFMSHIPFTHNKKEEPVLNKKPFPEEHVYYSRPVIDEKLIELQNRLAEELIEKIVEDNPLKQFMTKPTKYNSIKLKQYEEEPPVDSEDYIKNVLGYTLKTEDSISKTYTNEDDTHRLTIFKKEEPKMKIYHTETQEDYDALMVELEKEGVTWAVTGNKPTASDVWGIHGNETCVKKEGNEITYATCIYFNGYKIEKYKANDTVNNPSHYNTGGIETLDYIKAKVKDYPSYAVGNIMKYITRYEHKNGIEDLKKARFYLDDLIKQMESEGK</sequence>
<evidence type="ECO:0000313" key="3">
    <source>
        <dbReference type="EMBL" id="TDR51716.1"/>
    </source>
</evidence>